<reference evidence="9 10" key="1">
    <citation type="submission" date="2018-03" db="EMBL/GenBank/DDBJ databases">
        <title>Genomic Encyclopedia of Archaeal and Bacterial Type Strains, Phase II (KMG-II): from individual species to whole genera.</title>
        <authorList>
            <person name="Goeker M."/>
        </authorList>
    </citation>
    <scope>NUCLEOTIDE SEQUENCE [LARGE SCALE GENOMIC DNA]</scope>
    <source>
        <strain evidence="9 10">DSM 19711</strain>
    </source>
</reference>
<evidence type="ECO:0000256" key="6">
    <source>
        <dbReference type="SAM" id="MobiDB-lite"/>
    </source>
</evidence>
<dbReference type="Pfam" id="PF08281">
    <property type="entry name" value="Sigma70_r4_2"/>
    <property type="match status" value="1"/>
</dbReference>
<keyword evidence="10" id="KW-1185">Reference proteome</keyword>
<keyword evidence="2" id="KW-0805">Transcription regulation</keyword>
<dbReference type="EMBL" id="PVZF01000011">
    <property type="protein sequence ID" value="PRY12212.1"/>
    <property type="molecule type" value="Genomic_DNA"/>
</dbReference>
<keyword evidence="4" id="KW-0238">DNA-binding</keyword>
<evidence type="ECO:0000259" key="7">
    <source>
        <dbReference type="Pfam" id="PF04542"/>
    </source>
</evidence>
<evidence type="ECO:0000313" key="10">
    <source>
        <dbReference type="Proteomes" id="UP000238083"/>
    </source>
</evidence>
<keyword evidence="3" id="KW-0731">Sigma factor</keyword>
<dbReference type="InterPro" id="IPR007627">
    <property type="entry name" value="RNA_pol_sigma70_r2"/>
</dbReference>
<dbReference type="RefSeq" id="WP_106213800.1">
    <property type="nucleotide sequence ID" value="NZ_PVZF01000011.1"/>
</dbReference>
<dbReference type="NCBIfam" id="TIGR02937">
    <property type="entry name" value="sigma70-ECF"/>
    <property type="match status" value="1"/>
</dbReference>
<feature type="compositionally biased region" description="Low complexity" evidence="6">
    <location>
        <begin position="187"/>
        <end position="196"/>
    </location>
</feature>
<name>A0A2T0QZV4_9ACTN</name>
<accession>A0A2T0QZV4</accession>
<dbReference type="PANTHER" id="PTHR43133:SF50">
    <property type="entry name" value="ECF RNA POLYMERASE SIGMA FACTOR SIGM"/>
    <property type="match status" value="1"/>
</dbReference>
<evidence type="ECO:0000256" key="1">
    <source>
        <dbReference type="ARBA" id="ARBA00010641"/>
    </source>
</evidence>
<proteinExistence type="inferred from homology"/>
<evidence type="ECO:0000256" key="4">
    <source>
        <dbReference type="ARBA" id="ARBA00023125"/>
    </source>
</evidence>
<sequence length="196" mass="22314">MEAHPGEQDFDDFATSAMPRLRVLAYAWCGDWHHSDDVVQDTMERLYAAWPRVRRRGEQYAYARTTLVRRLISENRRAWRRHETATLDQAGDEATSTHPRAEDNAEDSSQRLDVLQLLRHLPARQRAVAVLRFVEDLPVSDVADLLHCSEGTVKSQAHHARRLLQQHLVQEHSATSAEPVPTPAPTTRPTSRGARS</sequence>
<organism evidence="9 10">
    <name type="scientific">Kineococcus rhizosphaerae</name>
    <dbReference type="NCBI Taxonomy" id="559628"/>
    <lineage>
        <taxon>Bacteria</taxon>
        <taxon>Bacillati</taxon>
        <taxon>Actinomycetota</taxon>
        <taxon>Actinomycetes</taxon>
        <taxon>Kineosporiales</taxon>
        <taxon>Kineosporiaceae</taxon>
        <taxon>Kineococcus</taxon>
    </lineage>
</organism>
<dbReference type="GO" id="GO:0016987">
    <property type="term" value="F:sigma factor activity"/>
    <property type="evidence" value="ECO:0007669"/>
    <property type="project" value="UniProtKB-KW"/>
</dbReference>
<feature type="domain" description="RNA polymerase sigma factor 70 region 4 type 2" evidence="8">
    <location>
        <begin position="112"/>
        <end position="164"/>
    </location>
</feature>
<dbReference type="SUPFAM" id="SSF88659">
    <property type="entry name" value="Sigma3 and sigma4 domains of RNA polymerase sigma factors"/>
    <property type="match status" value="1"/>
</dbReference>
<dbReference type="InterPro" id="IPR039425">
    <property type="entry name" value="RNA_pol_sigma-70-like"/>
</dbReference>
<protein>
    <submittedName>
        <fullName evidence="9">RNA polymerase sigma factor (Sigma-70 family)</fullName>
    </submittedName>
</protein>
<dbReference type="GO" id="GO:0006352">
    <property type="term" value="P:DNA-templated transcription initiation"/>
    <property type="evidence" value="ECO:0007669"/>
    <property type="project" value="InterPro"/>
</dbReference>
<dbReference type="OrthoDB" id="3783006at2"/>
<comment type="caution">
    <text evidence="9">The sequence shown here is derived from an EMBL/GenBank/DDBJ whole genome shotgun (WGS) entry which is preliminary data.</text>
</comment>
<evidence type="ECO:0000259" key="8">
    <source>
        <dbReference type="Pfam" id="PF08281"/>
    </source>
</evidence>
<gene>
    <name evidence="9" type="ORF">CLV37_111169</name>
</gene>
<dbReference type="Pfam" id="PF04542">
    <property type="entry name" value="Sigma70_r2"/>
    <property type="match status" value="1"/>
</dbReference>
<dbReference type="InterPro" id="IPR013249">
    <property type="entry name" value="RNA_pol_sigma70_r4_t2"/>
</dbReference>
<dbReference type="Gene3D" id="1.10.1740.10">
    <property type="match status" value="1"/>
</dbReference>
<dbReference type="SUPFAM" id="SSF88946">
    <property type="entry name" value="Sigma2 domain of RNA polymerase sigma factors"/>
    <property type="match status" value="1"/>
</dbReference>
<keyword evidence="5" id="KW-0804">Transcription</keyword>
<dbReference type="Proteomes" id="UP000238083">
    <property type="component" value="Unassembled WGS sequence"/>
</dbReference>
<feature type="region of interest" description="Disordered" evidence="6">
    <location>
        <begin position="83"/>
        <end position="108"/>
    </location>
</feature>
<evidence type="ECO:0000256" key="5">
    <source>
        <dbReference type="ARBA" id="ARBA00023163"/>
    </source>
</evidence>
<dbReference type="InterPro" id="IPR036388">
    <property type="entry name" value="WH-like_DNA-bd_sf"/>
</dbReference>
<evidence type="ECO:0000256" key="3">
    <source>
        <dbReference type="ARBA" id="ARBA00023082"/>
    </source>
</evidence>
<dbReference type="PANTHER" id="PTHR43133">
    <property type="entry name" value="RNA POLYMERASE ECF-TYPE SIGMA FACTO"/>
    <property type="match status" value="1"/>
</dbReference>
<evidence type="ECO:0000313" key="9">
    <source>
        <dbReference type="EMBL" id="PRY12212.1"/>
    </source>
</evidence>
<feature type="domain" description="RNA polymerase sigma-70 region 2" evidence="7">
    <location>
        <begin position="18"/>
        <end position="81"/>
    </location>
</feature>
<dbReference type="AlphaFoldDB" id="A0A2T0QZV4"/>
<dbReference type="GO" id="GO:0003677">
    <property type="term" value="F:DNA binding"/>
    <property type="evidence" value="ECO:0007669"/>
    <property type="project" value="UniProtKB-KW"/>
</dbReference>
<dbReference type="InterPro" id="IPR014284">
    <property type="entry name" value="RNA_pol_sigma-70_dom"/>
</dbReference>
<dbReference type="InterPro" id="IPR013324">
    <property type="entry name" value="RNA_pol_sigma_r3/r4-like"/>
</dbReference>
<dbReference type="InterPro" id="IPR013325">
    <property type="entry name" value="RNA_pol_sigma_r2"/>
</dbReference>
<feature type="region of interest" description="Disordered" evidence="6">
    <location>
        <begin position="170"/>
        <end position="196"/>
    </location>
</feature>
<dbReference type="CDD" id="cd06171">
    <property type="entry name" value="Sigma70_r4"/>
    <property type="match status" value="1"/>
</dbReference>
<evidence type="ECO:0000256" key="2">
    <source>
        <dbReference type="ARBA" id="ARBA00023015"/>
    </source>
</evidence>
<dbReference type="Gene3D" id="1.10.10.10">
    <property type="entry name" value="Winged helix-like DNA-binding domain superfamily/Winged helix DNA-binding domain"/>
    <property type="match status" value="1"/>
</dbReference>
<comment type="similarity">
    <text evidence="1">Belongs to the sigma-70 factor family. ECF subfamily.</text>
</comment>